<evidence type="ECO:0000313" key="12">
    <source>
        <dbReference type="EMBL" id="PTL35477.1"/>
    </source>
</evidence>
<protein>
    <recommendedName>
        <fullName evidence="9">5'-nucleotidase SurE</fullName>
        <ecNumber evidence="9">3.1.3.5</ecNumber>
    </recommendedName>
    <alternativeName>
        <fullName evidence="9">Nucleoside 5'-monophosphate phosphohydrolase</fullName>
    </alternativeName>
</protein>
<evidence type="ECO:0000256" key="1">
    <source>
        <dbReference type="ARBA" id="ARBA00000815"/>
    </source>
</evidence>
<dbReference type="Proteomes" id="UP000241436">
    <property type="component" value="Unassembled WGS sequence"/>
</dbReference>
<evidence type="ECO:0000256" key="10">
    <source>
        <dbReference type="SAM" id="MobiDB-lite"/>
    </source>
</evidence>
<dbReference type="PANTHER" id="PTHR30457">
    <property type="entry name" value="5'-NUCLEOTIDASE SURE"/>
    <property type="match status" value="1"/>
</dbReference>
<keyword evidence="8 9" id="KW-0378">Hydrolase</keyword>
<evidence type="ECO:0000256" key="6">
    <source>
        <dbReference type="ARBA" id="ARBA00022723"/>
    </source>
</evidence>
<dbReference type="GO" id="GO:0008253">
    <property type="term" value="F:5'-nucleotidase activity"/>
    <property type="evidence" value="ECO:0007669"/>
    <property type="project" value="UniProtKB-UniRule"/>
</dbReference>
<comment type="similarity">
    <text evidence="4 9">Belongs to the SurE nucleotidase family.</text>
</comment>
<dbReference type="FunFam" id="3.40.1210.10:FF:000001">
    <property type="entry name" value="5'/3'-nucleotidase SurE"/>
    <property type="match status" value="1"/>
</dbReference>
<dbReference type="GO" id="GO:0005737">
    <property type="term" value="C:cytoplasm"/>
    <property type="evidence" value="ECO:0007669"/>
    <property type="project" value="UniProtKB-SubCell"/>
</dbReference>
<sequence>MNILVSNDDGIHARGLRTLADALSSLGEVWVVAPDREQSASAHALTLNRPLRVTKVAPTWFAVDGTPTDCVALALMGMIKRKFDLVASGINLGGNMGDDVTYSGTVSAAFEATLLGYPAFAVSVVAERRVNFTAAGQVAVVVAELIAKHGLPRDTMLNVNVPNLRPSEIKGVAITQQGRRRYGDIIVRKVDPRGKAYYWIGGKGPTWESSEKSDYAAVTAGSISITPLHIDLTNPSAVEDLQRWKFHWNTHEKADKHQRSDLGSKRKAGAAVRRTTHAPSTAGRRHVTA</sequence>
<dbReference type="GO" id="GO:0046872">
    <property type="term" value="F:metal ion binding"/>
    <property type="evidence" value="ECO:0007669"/>
    <property type="project" value="UniProtKB-UniRule"/>
</dbReference>
<gene>
    <name evidence="9" type="primary">surE</name>
    <name evidence="12" type="ORF">CLG94_09400</name>
</gene>
<keyword evidence="6 9" id="KW-0479">Metal-binding</keyword>
<evidence type="ECO:0000256" key="8">
    <source>
        <dbReference type="ARBA" id="ARBA00022801"/>
    </source>
</evidence>
<reference evidence="13" key="2">
    <citation type="journal article" date="2018" name="Environ. Microbiol.">
        <title>Bloom of a denitrifying methanotroph, 'Candidatus Methylomirabilis limnetica', in a deep stratified lake.</title>
        <authorList>
            <person name="Graf J.S."/>
            <person name="Mayr M.J."/>
            <person name="Marchant H.K."/>
            <person name="Tienken D."/>
            <person name="Hach P.F."/>
            <person name="Brand A."/>
            <person name="Schubert C.J."/>
            <person name="Kuypers M.M."/>
            <person name="Milucka J."/>
        </authorList>
    </citation>
    <scope>NUCLEOTIDE SEQUENCE [LARGE SCALE GENOMIC DNA]</scope>
    <source>
        <strain evidence="13">Zug</strain>
    </source>
</reference>
<dbReference type="NCBIfam" id="NF001490">
    <property type="entry name" value="PRK00346.1-4"/>
    <property type="match status" value="1"/>
</dbReference>
<dbReference type="SUPFAM" id="SSF64167">
    <property type="entry name" value="SurE-like"/>
    <property type="match status" value="1"/>
</dbReference>
<proteinExistence type="inferred from homology"/>
<dbReference type="InterPro" id="IPR002828">
    <property type="entry name" value="SurE-like_Pase/nucleotidase"/>
</dbReference>
<evidence type="ECO:0000259" key="11">
    <source>
        <dbReference type="Pfam" id="PF01975"/>
    </source>
</evidence>
<feature type="binding site" evidence="9">
    <location>
        <position position="91"/>
    </location>
    <ligand>
        <name>a divalent metal cation</name>
        <dbReference type="ChEBI" id="CHEBI:60240"/>
    </ligand>
</feature>
<accession>A0A2T4TWJ4</accession>
<comment type="function">
    <text evidence="9">Nucleotidase that shows phosphatase activity on nucleoside 5'-monophosphates.</text>
</comment>
<feature type="binding site" evidence="9">
    <location>
        <position position="8"/>
    </location>
    <ligand>
        <name>a divalent metal cation</name>
        <dbReference type="ChEBI" id="CHEBI:60240"/>
    </ligand>
</feature>
<evidence type="ECO:0000256" key="2">
    <source>
        <dbReference type="ARBA" id="ARBA00001946"/>
    </source>
</evidence>
<dbReference type="EC" id="3.1.3.5" evidence="9"/>
<dbReference type="AlphaFoldDB" id="A0A2T4TWJ4"/>
<dbReference type="InterPro" id="IPR036523">
    <property type="entry name" value="SurE-like_sf"/>
</dbReference>
<evidence type="ECO:0000313" key="13">
    <source>
        <dbReference type="Proteomes" id="UP000241436"/>
    </source>
</evidence>
<dbReference type="GO" id="GO:0000166">
    <property type="term" value="F:nucleotide binding"/>
    <property type="evidence" value="ECO:0007669"/>
    <property type="project" value="UniProtKB-KW"/>
</dbReference>
<comment type="catalytic activity">
    <reaction evidence="1 9">
        <text>a ribonucleoside 5'-phosphate + H2O = a ribonucleoside + phosphate</text>
        <dbReference type="Rhea" id="RHEA:12484"/>
        <dbReference type="ChEBI" id="CHEBI:15377"/>
        <dbReference type="ChEBI" id="CHEBI:18254"/>
        <dbReference type="ChEBI" id="CHEBI:43474"/>
        <dbReference type="ChEBI" id="CHEBI:58043"/>
        <dbReference type="EC" id="3.1.3.5"/>
    </reaction>
</comment>
<dbReference type="NCBIfam" id="NF001489">
    <property type="entry name" value="PRK00346.1-3"/>
    <property type="match status" value="1"/>
</dbReference>
<dbReference type="HAMAP" id="MF_00060">
    <property type="entry name" value="SurE"/>
    <property type="match status" value="1"/>
</dbReference>
<comment type="subcellular location">
    <subcellularLocation>
        <location evidence="3 9">Cytoplasm</location>
    </subcellularLocation>
</comment>
<dbReference type="PANTHER" id="PTHR30457:SF12">
    <property type="entry name" value="5'_3'-NUCLEOTIDASE SURE"/>
    <property type="match status" value="1"/>
</dbReference>
<dbReference type="OrthoDB" id="9780815at2"/>
<evidence type="ECO:0000256" key="4">
    <source>
        <dbReference type="ARBA" id="ARBA00011062"/>
    </source>
</evidence>
<keyword evidence="7 9" id="KW-0547">Nucleotide-binding</keyword>
<comment type="caution">
    <text evidence="12">The sequence shown here is derived from an EMBL/GenBank/DDBJ whole genome shotgun (WGS) entry which is preliminary data.</text>
</comment>
<dbReference type="GO" id="GO:0008254">
    <property type="term" value="F:3'-nucleotidase activity"/>
    <property type="evidence" value="ECO:0007669"/>
    <property type="project" value="TreeGrafter"/>
</dbReference>
<evidence type="ECO:0000256" key="9">
    <source>
        <dbReference type="HAMAP-Rule" id="MF_00060"/>
    </source>
</evidence>
<reference evidence="12 13" key="1">
    <citation type="submission" date="2017-09" db="EMBL/GenBank/DDBJ databases">
        <title>Bloom of a denitrifying methanotroph, Candidatus Methylomirabilis limnetica, in a deep stratified lake.</title>
        <authorList>
            <person name="Graf J.S."/>
            <person name="Marchant H.K."/>
            <person name="Tienken D."/>
            <person name="Hach P.F."/>
            <person name="Brand A."/>
            <person name="Schubert C.J."/>
            <person name="Kuypers M.M."/>
            <person name="Milucka J."/>
        </authorList>
    </citation>
    <scope>NUCLEOTIDE SEQUENCE [LARGE SCALE GENOMIC DNA]</scope>
    <source>
        <strain evidence="12 13">Zug</strain>
    </source>
</reference>
<evidence type="ECO:0000256" key="5">
    <source>
        <dbReference type="ARBA" id="ARBA00022490"/>
    </source>
</evidence>
<dbReference type="InterPro" id="IPR030048">
    <property type="entry name" value="SurE"/>
</dbReference>
<feature type="region of interest" description="Disordered" evidence="10">
    <location>
        <begin position="252"/>
        <end position="289"/>
    </location>
</feature>
<dbReference type="NCBIfam" id="TIGR00087">
    <property type="entry name" value="surE"/>
    <property type="match status" value="1"/>
</dbReference>
<dbReference type="GO" id="GO:0004309">
    <property type="term" value="F:exopolyphosphatase activity"/>
    <property type="evidence" value="ECO:0007669"/>
    <property type="project" value="TreeGrafter"/>
</dbReference>
<dbReference type="EMBL" id="NVQC01000023">
    <property type="protein sequence ID" value="PTL35477.1"/>
    <property type="molecule type" value="Genomic_DNA"/>
</dbReference>
<evidence type="ECO:0000256" key="7">
    <source>
        <dbReference type="ARBA" id="ARBA00022741"/>
    </source>
</evidence>
<organism evidence="12 13">
    <name type="scientific">Candidatus Methylomirabilis limnetica</name>
    <dbReference type="NCBI Taxonomy" id="2033718"/>
    <lineage>
        <taxon>Bacteria</taxon>
        <taxon>Candidatus Methylomirabilota</taxon>
        <taxon>Candidatus Methylomirabilia</taxon>
        <taxon>Candidatus Methylomirabilales</taxon>
        <taxon>Candidatus Methylomirabilaceae</taxon>
        <taxon>Candidatus Methylomirabilis</taxon>
    </lineage>
</organism>
<name>A0A2T4TWJ4_9BACT</name>
<keyword evidence="5 9" id="KW-0963">Cytoplasm</keyword>
<evidence type="ECO:0000256" key="3">
    <source>
        <dbReference type="ARBA" id="ARBA00004496"/>
    </source>
</evidence>
<feature type="compositionally biased region" description="Basic and acidic residues" evidence="10">
    <location>
        <begin position="252"/>
        <end position="264"/>
    </location>
</feature>
<keyword evidence="13" id="KW-1185">Reference proteome</keyword>
<comment type="cofactor">
    <cofactor evidence="9">
        <name>a divalent metal cation</name>
        <dbReference type="ChEBI" id="CHEBI:60240"/>
    </cofactor>
    <text evidence="9">Binds 1 divalent metal cation per subunit.</text>
</comment>
<dbReference type="Pfam" id="PF01975">
    <property type="entry name" value="SurE"/>
    <property type="match status" value="1"/>
</dbReference>
<comment type="cofactor">
    <cofactor evidence="2">
        <name>Mg(2+)</name>
        <dbReference type="ChEBI" id="CHEBI:18420"/>
    </cofactor>
</comment>
<feature type="domain" description="Survival protein SurE-like phosphatase/nucleotidase" evidence="11">
    <location>
        <begin position="3"/>
        <end position="183"/>
    </location>
</feature>
<feature type="binding site" evidence="9">
    <location>
        <position position="9"/>
    </location>
    <ligand>
        <name>a divalent metal cation</name>
        <dbReference type="ChEBI" id="CHEBI:60240"/>
    </ligand>
</feature>
<dbReference type="Gene3D" id="3.40.1210.10">
    <property type="entry name" value="Survival protein SurE-like phosphatase/nucleotidase"/>
    <property type="match status" value="1"/>
</dbReference>
<feature type="binding site" evidence="9">
    <location>
        <position position="39"/>
    </location>
    <ligand>
        <name>a divalent metal cation</name>
        <dbReference type="ChEBI" id="CHEBI:60240"/>
    </ligand>
</feature>